<keyword evidence="2" id="KW-1185">Reference proteome</keyword>
<dbReference type="OrthoDB" id="3171058at2759"/>
<dbReference type="EMBL" id="KN824302">
    <property type="protein sequence ID" value="KIM26897.1"/>
    <property type="molecule type" value="Genomic_DNA"/>
</dbReference>
<gene>
    <name evidence="1" type="ORF">M408DRAFT_330277</name>
</gene>
<dbReference type="SUPFAM" id="SSF52047">
    <property type="entry name" value="RNI-like"/>
    <property type="match status" value="1"/>
</dbReference>
<protein>
    <recommendedName>
        <fullName evidence="3">F-box domain-containing protein</fullName>
    </recommendedName>
</protein>
<reference evidence="1 2" key="1">
    <citation type="submission" date="2014-04" db="EMBL/GenBank/DDBJ databases">
        <authorList>
            <consortium name="DOE Joint Genome Institute"/>
            <person name="Kuo A."/>
            <person name="Zuccaro A."/>
            <person name="Kohler A."/>
            <person name="Nagy L.G."/>
            <person name="Floudas D."/>
            <person name="Copeland A."/>
            <person name="Barry K.W."/>
            <person name="Cichocki N."/>
            <person name="Veneault-Fourrey C."/>
            <person name="LaButti K."/>
            <person name="Lindquist E.A."/>
            <person name="Lipzen A."/>
            <person name="Lundell T."/>
            <person name="Morin E."/>
            <person name="Murat C."/>
            <person name="Sun H."/>
            <person name="Tunlid A."/>
            <person name="Henrissat B."/>
            <person name="Grigoriev I.V."/>
            <person name="Hibbett D.S."/>
            <person name="Martin F."/>
            <person name="Nordberg H.P."/>
            <person name="Cantor M.N."/>
            <person name="Hua S.X."/>
        </authorList>
    </citation>
    <scope>NUCLEOTIDE SEQUENCE [LARGE SCALE GENOMIC DNA]</scope>
    <source>
        <strain evidence="1 2">MAFF 305830</strain>
    </source>
</reference>
<evidence type="ECO:0000313" key="1">
    <source>
        <dbReference type="EMBL" id="KIM26897.1"/>
    </source>
</evidence>
<organism evidence="1 2">
    <name type="scientific">Serendipita vermifera MAFF 305830</name>
    <dbReference type="NCBI Taxonomy" id="933852"/>
    <lineage>
        <taxon>Eukaryota</taxon>
        <taxon>Fungi</taxon>
        <taxon>Dikarya</taxon>
        <taxon>Basidiomycota</taxon>
        <taxon>Agaricomycotina</taxon>
        <taxon>Agaricomycetes</taxon>
        <taxon>Sebacinales</taxon>
        <taxon>Serendipitaceae</taxon>
        <taxon>Serendipita</taxon>
    </lineage>
</organism>
<name>A0A0C2XCN3_SERVB</name>
<dbReference type="HOGENOM" id="CLU_639648_0_0_1"/>
<accession>A0A0C2XCN3</accession>
<dbReference type="Proteomes" id="UP000054097">
    <property type="component" value="Unassembled WGS sequence"/>
</dbReference>
<evidence type="ECO:0000313" key="2">
    <source>
        <dbReference type="Proteomes" id="UP000054097"/>
    </source>
</evidence>
<proteinExistence type="predicted"/>
<sequence length="482" mass="55428">MDPSQNVPPEVWTRIFLWACTVPSAFSAHPRSKSLLQSEAREDWWRLQNEVASCRYTYRCIALVCRSWHHFSIPFFWHHLVLHSPATVAGAASALSASRSLSISHQHQYHTQNQHSSHPNGGYGWFVRRIDLDISLPPSMAINEELLRGLATILSLCPNVEIFSDHAHPGPSFDDQYVIYLPDALLSFLFHPTNTLRRVDWSANNLVPFCTYLHAAPHIEVLNLHYFTHQPITWLALNNPGGVSLPNLQTLVINEEPAWAQCAIVSTWFLPRLRTVRLEVASEYGSELFFRAHGHKITTLSLHTPANVTSVYPTGQYTILTPNIESFYFQLHHPPFILNTPLSSLRIIGIQGLLNFRGRSFDDGEEDQLHRHLTAMVRSRTRMPALKVIRLVDFDPESWNSQDRTAREVARWQRWQLRWEMLGVRWEDRDGQLMRVPNALLDLLEQRDLDDEEIYSDDEMAVDEELEGFSDYLSLSSASGMY</sequence>
<reference evidence="2" key="2">
    <citation type="submission" date="2015-01" db="EMBL/GenBank/DDBJ databases">
        <title>Evolutionary Origins and Diversification of the Mycorrhizal Mutualists.</title>
        <authorList>
            <consortium name="DOE Joint Genome Institute"/>
            <consortium name="Mycorrhizal Genomics Consortium"/>
            <person name="Kohler A."/>
            <person name="Kuo A."/>
            <person name="Nagy L.G."/>
            <person name="Floudas D."/>
            <person name="Copeland A."/>
            <person name="Barry K.W."/>
            <person name="Cichocki N."/>
            <person name="Veneault-Fourrey C."/>
            <person name="LaButti K."/>
            <person name="Lindquist E.A."/>
            <person name="Lipzen A."/>
            <person name="Lundell T."/>
            <person name="Morin E."/>
            <person name="Murat C."/>
            <person name="Riley R."/>
            <person name="Ohm R."/>
            <person name="Sun H."/>
            <person name="Tunlid A."/>
            <person name="Henrissat B."/>
            <person name="Grigoriev I.V."/>
            <person name="Hibbett D.S."/>
            <person name="Martin F."/>
        </authorList>
    </citation>
    <scope>NUCLEOTIDE SEQUENCE [LARGE SCALE GENOMIC DNA]</scope>
    <source>
        <strain evidence="2">MAFF 305830</strain>
    </source>
</reference>
<dbReference type="AlphaFoldDB" id="A0A0C2XCN3"/>
<evidence type="ECO:0008006" key="3">
    <source>
        <dbReference type="Google" id="ProtNLM"/>
    </source>
</evidence>